<evidence type="ECO:0000313" key="11">
    <source>
        <dbReference type="EMBL" id="MBP0463360.1"/>
    </source>
</evidence>
<dbReference type="InterPro" id="IPR036188">
    <property type="entry name" value="FAD/NAD-bd_sf"/>
</dbReference>
<comment type="similarity">
    <text evidence="3 9">Belongs to the carotenoid/retinoid oxidoreductase family.</text>
</comment>
<dbReference type="SUPFAM" id="SSF51905">
    <property type="entry name" value="FAD/NAD(P)-binding domain"/>
    <property type="match status" value="1"/>
</dbReference>
<keyword evidence="6" id="KW-0274">FAD</keyword>
<organism evidence="11 12">
    <name type="scientific">Roseomonas nitratireducens</name>
    <dbReference type="NCBI Taxonomy" id="2820810"/>
    <lineage>
        <taxon>Bacteria</taxon>
        <taxon>Pseudomonadati</taxon>
        <taxon>Pseudomonadota</taxon>
        <taxon>Alphaproteobacteria</taxon>
        <taxon>Acetobacterales</taxon>
        <taxon>Roseomonadaceae</taxon>
        <taxon>Roseomonas</taxon>
    </lineage>
</organism>
<dbReference type="PANTHER" id="PTHR43734:SF3">
    <property type="entry name" value="B-CAROTENE KETOLASE"/>
    <property type="match status" value="1"/>
</dbReference>
<comment type="caution">
    <text evidence="11">The sequence shown here is derived from an EMBL/GenBank/DDBJ whole genome shotgun (WGS) entry which is preliminary data.</text>
</comment>
<dbReference type="RefSeq" id="WP_209350742.1">
    <property type="nucleotide sequence ID" value="NZ_JAGIYZ010000003.1"/>
</dbReference>
<evidence type="ECO:0000256" key="9">
    <source>
        <dbReference type="RuleBase" id="RU362075"/>
    </source>
</evidence>
<gene>
    <name evidence="11" type="ORF">J5Y09_05510</name>
</gene>
<dbReference type="InterPro" id="IPR008150">
    <property type="entry name" value="Phytoene_DH_bac_CS"/>
</dbReference>
<evidence type="ECO:0000256" key="6">
    <source>
        <dbReference type="ARBA" id="ARBA00022827"/>
    </source>
</evidence>
<dbReference type="PANTHER" id="PTHR43734">
    <property type="entry name" value="PHYTOENE DESATURASE"/>
    <property type="match status" value="1"/>
</dbReference>
<reference evidence="11 12" key="1">
    <citation type="submission" date="2021-03" db="EMBL/GenBank/DDBJ databases">
        <authorList>
            <person name="So Y."/>
        </authorList>
    </citation>
    <scope>NUCLEOTIDE SEQUENCE [LARGE SCALE GENOMIC DNA]</scope>
    <source>
        <strain evidence="11 12">PWR1</strain>
    </source>
</reference>
<evidence type="ECO:0000256" key="2">
    <source>
        <dbReference type="ARBA" id="ARBA00004829"/>
    </source>
</evidence>
<dbReference type="PROSITE" id="PS00982">
    <property type="entry name" value="PHYTOENE_DH"/>
    <property type="match status" value="1"/>
</dbReference>
<feature type="domain" description="Amine oxidase" evidence="10">
    <location>
        <begin position="24"/>
        <end position="492"/>
    </location>
</feature>
<dbReference type="Proteomes" id="UP000680815">
    <property type="component" value="Unassembled WGS sequence"/>
</dbReference>
<evidence type="ECO:0000256" key="1">
    <source>
        <dbReference type="ARBA" id="ARBA00001974"/>
    </source>
</evidence>
<comment type="pathway">
    <text evidence="2 9">Carotenoid biosynthesis.</text>
</comment>
<dbReference type="EMBL" id="JAGIYZ010000003">
    <property type="protein sequence ID" value="MBP0463360.1"/>
    <property type="molecule type" value="Genomic_DNA"/>
</dbReference>
<keyword evidence="5 9" id="KW-0125">Carotenoid biosynthesis</keyword>
<dbReference type="NCBIfam" id="TIGR02734">
    <property type="entry name" value="crtI_fam"/>
    <property type="match status" value="1"/>
</dbReference>
<proteinExistence type="inferred from homology"/>
<comment type="cofactor">
    <cofactor evidence="1">
        <name>FAD</name>
        <dbReference type="ChEBI" id="CHEBI:57692"/>
    </cofactor>
</comment>
<sequence length="510" mass="56809">MPRDGSDTPRDTRPHAIVIGSGFGGLAAAIRLSARGWRVTVLEKLDAPGGRAYVYRQDGFTFDAGPTIITAPYLIEELWTMAGHRLADDVTIRELDPFYFIRFDDGTVMRCGADIDETRAEVRRIAPEDVAGFDRFILDSEAIYRVAFEQLVDQPFHRFSTLLKAAPDMIRLQGYRSVYSKVSGYFSNEKLRTAFSFHPLLIGGNPLTTTAYYCLIAHLERKHRVHYAMGGMGALVQGMARLIGRLGGTLRYEAEVARIEVVQGRAAGVTLANGERIDADIVVSNADVAWTYSRLLGHHPRRRWTDRKIARARYSMSLFVWYFGTRRRYEDVYHHTMVLGPRYGELLTDIFSRKRLADDFSLYLHRPSASDPSVAPEGCDAFYVLAPVPHLGSGTDWAAKAEPYRAAIQKRLEETVLPGLGENIVSSRVMTPQDFRDRLLSVNGAAFALEPQLFQSAWFRPHNVSEEVANLFLVGAGTHPGAGVPGVISSAKILDKVVPTGAEWRATARA</sequence>
<evidence type="ECO:0000256" key="3">
    <source>
        <dbReference type="ARBA" id="ARBA00006046"/>
    </source>
</evidence>
<evidence type="ECO:0000256" key="4">
    <source>
        <dbReference type="ARBA" id="ARBA00022630"/>
    </source>
</evidence>
<protein>
    <recommendedName>
        <fullName evidence="8">Phytoene dehydrogenase</fullName>
    </recommendedName>
</protein>
<accession>A0ABS4APR9</accession>
<dbReference type="Pfam" id="PF01593">
    <property type="entry name" value="Amino_oxidase"/>
    <property type="match status" value="1"/>
</dbReference>
<evidence type="ECO:0000313" key="12">
    <source>
        <dbReference type="Proteomes" id="UP000680815"/>
    </source>
</evidence>
<evidence type="ECO:0000259" key="10">
    <source>
        <dbReference type="Pfam" id="PF01593"/>
    </source>
</evidence>
<evidence type="ECO:0000256" key="5">
    <source>
        <dbReference type="ARBA" id="ARBA00022746"/>
    </source>
</evidence>
<dbReference type="InterPro" id="IPR014105">
    <property type="entry name" value="Carotenoid/retinoid_OxRdtase"/>
</dbReference>
<evidence type="ECO:0000256" key="8">
    <source>
        <dbReference type="ARBA" id="ARBA00031986"/>
    </source>
</evidence>
<keyword evidence="4" id="KW-0285">Flavoprotein</keyword>
<evidence type="ECO:0000256" key="7">
    <source>
        <dbReference type="ARBA" id="ARBA00023002"/>
    </source>
</evidence>
<keyword evidence="12" id="KW-1185">Reference proteome</keyword>
<keyword evidence="7 9" id="KW-0560">Oxidoreductase</keyword>
<dbReference type="InterPro" id="IPR002937">
    <property type="entry name" value="Amino_oxidase"/>
</dbReference>
<name>A0ABS4APR9_9PROT</name>
<dbReference type="Gene3D" id="3.50.50.60">
    <property type="entry name" value="FAD/NAD(P)-binding domain"/>
    <property type="match status" value="2"/>
</dbReference>